<dbReference type="GO" id="GO:0005524">
    <property type="term" value="F:ATP binding"/>
    <property type="evidence" value="ECO:0007669"/>
    <property type="project" value="InterPro"/>
</dbReference>
<protein>
    <submittedName>
        <fullName evidence="4">ABC-1 domain protein</fullName>
    </submittedName>
</protein>
<keyword evidence="2" id="KW-0812">Transmembrane</keyword>
<dbReference type="SUPFAM" id="SSF56112">
    <property type="entry name" value="Protein kinase-like (PK-like)"/>
    <property type="match status" value="1"/>
</dbReference>
<dbReference type="CDD" id="cd05121">
    <property type="entry name" value="ABC1_ADCK3-like"/>
    <property type="match status" value="1"/>
</dbReference>
<dbReference type="InterPro" id="IPR004147">
    <property type="entry name" value="ABC1_dom"/>
</dbReference>
<feature type="domain" description="Protein kinase" evidence="3">
    <location>
        <begin position="121"/>
        <end position="453"/>
    </location>
</feature>
<dbReference type="InParanoid" id="A0LEU2"/>
<dbReference type="eggNOG" id="COG0661">
    <property type="taxonomic scope" value="Bacteria"/>
</dbReference>
<dbReference type="RefSeq" id="WP_011697117.1">
    <property type="nucleotide sequence ID" value="NC_008554.1"/>
</dbReference>
<dbReference type="InterPro" id="IPR000719">
    <property type="entry name" value="Prot_kinase_dom"/>
</dbReference>
<dbReference type="Proteomes" id="UP000001784">
    <property type="component" value="Chromosome"/>
</dbReference>
<organism evidence="4 5">
    <name type="scientific">Syntrophobacter fumaroxidans (strain DSM 10017 / MPOB)</name>
    <dbReference type="NCBI Taxonomy" id="335543"/>
    <lineage>
        <taxon>Bacteria</taxon>
        <taxon>Pseudomonadati</taxon>
        <taxon>Thermodesulfobacteriota</taxon>
        <taxon>Syntrophobacteria</taxon>
        <taxon>Syntrophobacterales</taxon>
        <taxon>Syntrophobacteraceae</taxon>
        <taxon>Syntrophobacter</taxon>
    </lineage>
</organism>
<gene>
    <name evidence="4" type="ordered locus">Sfum_0243</name>
</gene>
<name>A0LEU2_SYNFM</name>
<dbReference type="GO" id="GO:0004672">
    <property type="term" value="F:protein kinase activity"/>
    <property type="evidence" value="ECO:0007669"/>
    <property type="project" value="InterPro"/>
</dbReference>
<evidence type="ECO:0000256" key="2">
    <source>
        <dbReference type="SAM" id="Phobius"/>
    </source>
</evidence>
<dbReference type="InterPro" id="IPR050154">
    <property type="entry name" value="UbiB_kinase"/>
</dbReference>
<feature type="transmembrane region" description="Helical" evidence="2">
    <location>
        <begin position="526"/>
        <end position="547"/>
    </location>
</feature>
<accession>A0LEU2</accession>
<keyword evidence="2" id="KW-1133">Transmembrane helix</keyword>
<sequence length="565" mass="64164">MTISLKPEHLKRYKDLVWLLVKYGRSDIISQAGLDTIIPEQELPSPVVSPKVDELPHDLEKLGPTYIKLGQFLSTRSDLLPPQYLEALSRLQDSAEQFPFEKVEEILILELGQRTTREFASFDPVPLAAASLAQVHRAVLRDGRLVAVKVQRPGIRRRVIQDLEAFDELAEFLERHLSLAKRFMLQATVAEFRKAVMRELDFRQEAQNLIVLARNLRDYDLIVVPTPIEEYSSTRVLTMDYLEGRKLTTIGFTEPLAAERSKLADHLFRAYLQQIFLDGFYHADPHPGNLYLTGDGRLALVDLGMVARISGASQQKLLRMMVAIGEGRSEEAAEFAVELGEKTLLFDEKRFRKEISDLIIRYQRATIKEIQAGKILLELLKAAGNSGIRFPSEFTMLGKTLMNLDAIGRILDPSYDPNAALRRYSGQLLRQRIRKTVSAANVFEMLIDSQDFLRLLPKRIGKIIDLVAENRVRMQANVIDEKYLMTGLQKIANRLTLGLILAALIVGAALMMRIRTEFTLFGYPGIPILFFLVAVIGSLALVFSIVIHDERVRRMKRPRDEDGEK</sequence>
<dbReference type="PANTHER" id="PTHR10566">
    <property type="entry name" value="CHAPERONE-ACTIVITY OF BC1 COMPLEX CABC1 -RELATED"/>
    <property type="match status" value="1"/>
</dbReference>
<dbReference type="STRING" id="335543.Sfum_0243"/>
<dbReference type="PROSITE" id="PS50011">
    <property type="entry name" value="PROTEIN_KINASE_DOM"/>
    <property type="match status" value="1"/>
</dbReference>
<feature type="transmembrane region" description="Helical" evidence="2">
    <location>
        <begin position="495"/>
        <end position="514"/>
    </location>
</feature>
<keyword evidence="5" id="KW-1185">Reference proteome</keyword>
<dbReference type="OrthoDB" id="9795390at2"/>
<dbReference type="Pfam" id="PF03109">
    <property type="entry name" value="ABC1"/>
    <property type="match status" value="1"/>
</dbReference>
<evidence type="ECO:0000313" key="4">
    <source>
        <dbReference type="EMBL" id="ABK15944.1"/>
    </source>
</evidence>
<dbReference type="EMBL" id="CP000478">
    <property type="protein sequence ID" value="ABK15944.1"/>
    <property type="molecule type" value="Genomic_DNA"/>
</dbReference>
<dbReference type="KEGG" id="sfu:Sfum_0243"/>
<evidence type="ECO:0000256" key="1">
    <source>
        <dbReference type="ARBA" id="ARBA00009670"/>
    </source>
</evidence>
<keyword evidence="2" id="KW-0472">Membrane</keyword>
<evidence type="ECO:0000259" key="3">
    <source>
        <dbReference type="PROSITE" id="PS50011"/>
    </source>
</evidence>
<proteinExistence type="inferred from homology"/>
<reference evidence="4 5" key="1">
    <citation type="submission" date="2006-10" db="EMBL/GenBank/DDBJ databases">
        <title>Complete sequence of Syntrophobacter fumaroxidans MPOB.</title>
        <authorList>
            <consortium name="US DOE Joint Genome Institute"/>
            <person name="Copeland A."/>
            <person name="Lucas S."/>
            <person name="Lapidus A."/>
            <person name="Barry K."/>
            <person name="Detter J.C."/>
            <person name="Glavina del Rio T."/>
            <person name="Hammon N."/>
            <person name="Israni S."/>
            <person name="Pitluck S."/>
            <person name="Goltsman E.G."/>
            <person name="Martinez M."/>
            <person name="Schmutz J."/>
            <person name="Larimer F."/>
            <person name="Land M."/>
            <person name="Hauser L."/>
            <person name="Kyrpides N."/>
            <person name="Kim E."/>
            <person name="Boone D.R."/>
            <person name="Brockman F."/>
            <person name="Culley D."/>
            <person name="Ferry J."/>
            <person name="Gunsalus R."/>
            <person name="McInerney M.J."/>
            <person name="Morrison M."/>
            <person name="Plugge C."/>
            <person name="Rohlin L."/>
            <person name="Scholten J."/>
            <person name="Sieber J."/>
            <person name="Stams A.J.M."/>
            <person name="Worm P."/>
            <person name="Henstra A.M."/>
            <person name="Richardson P."/>
        </authorList>
    </citation>
    <scope>NUCLEOTIDE SEQUENCE [LARGE SCALE GENOMIC DNA]</scope>
    <source>
        <strain evidence="5">DSM 10017 / MPOB</strain>
    </source>
</reference>
<dbReference type="InterPro" id="IPR011009">
    <property type="entry name" value="Kinase-like_dom_sf"/>
</dbReference>
<comment type="similarity">
    <text evidence="1">Belongs to the protein kinase superfamily. ADCK protein kinase family.</text>
</comment>
<evidence type="ECO:0000313" key="5">
    <source>
        <dbReference type="Proteomes" id="UP000001784"/>
    </source>
</evidence>
<dbReference type="HOGENOM" id="CLU_006533_0_2_7"/>
<dbReference type="PANTHER" id="PTHR10566:SF113">
    <property type="entry name" value="PROTEIN ACTIVITY OF BC1 COMPLEX KINASE 7, CHLOROPLASTIC"/>
    <property type="match status" value="1"/>
</dbReference>
<dbReference type="AlphaFoldDB" id="A0LEU2"/>